<protein>
    <submittedName>
        <fullName evidence="1">Uncharacterized protein</fullName>
    </submittedName>
</protein>
<accession>A0A6J5MXX6</accession>
<sequence length="76" mass="8372">MATIEKGVPIPLAGGKHKGEILPLAQLEVGDSVYVDDLVGSYGALRVRVAKENRRPNGKRFITRREGDGTRVWRAE</sequence>
<gene>
    <name evidence="1" type="ORF">UFOVP555_37</name>
</gene>
<proteinExistence type="predicted"/>
<dbReference type="EMBL" id="LR796526">
    <property type="protein sequence ID" value="CAB4149813.1"/>
    <property type="molecule type" value="Genomic_DNA"/>
</dbReference>
<name>A0A6J5MXX6_9CAUD</name>
<organism evidence="1">
    <name type="scientific">uncultured Caudovirales phage</name>
    <dbReference type="NCBI Taxonomy" id="2100421"/>
    <lineage>
        <taxon>Viruses</taxon>
        <taxon>Duplodnaviria</taxon>
        <taxon>Heunggongvirae</taxon>
        <taxon>Uroviricota</taxon>
        <taxon>Caudoviricetes</taxon>
        <taxon>Peduoviridae</taxon>
        <taxon>Maltschvirus</taxon>
        <taxon>Maltschvirus maltsch</taxon>
    </lineage>
</organism>
<evidence type="ECO:0000313" key="1">
    <source>
        <dbReference type="EMBL" id="CAB4149813.1"/>
    </source>
</evidence>
<reference evidence="1" key="1">
    <citation type="submission" date="2020-04" db="EMBL/GenBank/DDBJ databases">
        <authorList>
            <person name="Chiriac C."/>
            <person name="Salcher M."/>
            <person name="Ghai R."/>
            <person name="Kavagutti S V."/>
        </authorList>
    </citation>
    <scope>NUCLEOTIDE SEQUENCE</scope>
</reference>